<dbReference type="Gene3D" id="1.10.260.40">
    <property type="entry name" value="lambda repressor-like DNA-binding domains"/>
    <property type="match status" value="1"/>
</dbReference>
<dbReference type="InterPro" id="IPR001387">
    <property type="entry name" value="Cro/C1-type_HTH"/>
</dbReference>
<proteinExistence type="predicted"/>
<accession>A0ABQ0B0Q7</accession>
<protein>
    <recommendedName>
        <fullName evidence="1">HTH cro/C1-type domain-containing protein</fullName>
    </recommendedName>
</protein>
<keyword evidence="3" id="KW-1185">Reference proteome</keyword>
<dbReference type="Pfam" id="PF01381">
    <property type="entry name" value="HTH_3"/>
    <property type="match status" value="1"/>
</dbReference>
<dbReference type="RefSeq" id="WP_176254419.1">
    <property type="nucleotide sequence ID" value="NZ_BAABXL010000001.1"/>
</dbReference>
<gene>
    <name evidence="2" type="ORF">F130042H8_28960</name>
</gene>
<dbReference type="EMBL" id="BAABXL010000001">
    <property type="protein sequence ID" value="GAA6269836.1"/>
    <property type="molecule type" value="Genomic_DNA"/>
</dbReference>
<dbReference type="CDD" id="cd00093">
    <property type="entry name" value="HTH_XRE"/>
    <property type="match status" value="1"/>
</dbReference>
<feature type="domain" description="HTH cro/C1-type" evidence="1">
    <location>
        <begin position="17"/>
        <end position="72"/>
    </location>
</feature>
<evidence type="ECO:0000313" key="2">
    <source>
        <dbReference type="EMBL" id="GAA6269836.1"/>
    </source>
</evidence>
<evidence type="ECO:0000313" key="3">
    <source>
        <dbReference type="Proteomes" id="UP001600894"/>
    </source>
</evidence>
<organism evidence="2 3">
    <name type="scientific">Enterocloster alcoholdehydrogenati</name>
    <dbReference type="NCBI Taxonomy" id="2547410"/>
    <lineage>
        <taxon>Bacteria</taxon>
        <taxon>Bacillati</taxon>
        <taxon>Bacillota</taxon>
        <taxon>Clostridia</taxon>
        <taxon>Lachnospirales</taxon>
        <taxon>Lachnospiraceae</taxon>
        <taxon>Enterocloster</taxon>
    </lineage>
</organism>
<dbReference type="PROSITE" id="PS50943">
    <property type="entry name" value="HTH_CROC1"/>
    <property type="match status" value="1"/>
</dbReference>
<comment type="caution">
    <text evidence="2">The sequence shown here is derived from an EMBL/GenBank/DDBJ whole genome shotgun (WGS) entry which is preliminary data.</text>
</comment>
<dbReference type="SUPFAM" id="SSF47413">
    <property type="entry name" value="lambda repressor-like DNA-binding domains"/>
    <property type="match status" value="1"/>
</dbReference>
<dbReference type="SMART" id="SM00530">
    <property type="entry name" value="HTH_XRE"/>
    <property type="match status" value="1"/>
</dbReference>
<reference evidence="2 3" key="1">
    <citation type="submission" date="2024-04" db="EMBL/GenBank/DDBJ databases">
        <title>Defined microbial consortia suppress multidrug-resistant proinflammatory Enterobacteriaceae via ecological control.</title>
        <authorList>
            <person name="Furuichi M."/>
            <person name="Kawaguchi T."/>
            <person name="Pust M."/>
            <person name="Yasuma K."/>
            <person name="Plichta D."/>
            <person name="Hasegawa N."/>
            <person name="Ohya T."/>
            <person name="Bhattarai S."/>
            <person name="Sasajima S."/>
            <person name="Aoto Y."/>
            <person name="Tuganbaev T."/>
            <person name="Yaginuma M."/>
            <person name="Ueda M."/>
            <person name="Okahashi N."/>
            <person name="Amafuji K."/>
            <person name="Kiridooshi Y."/>
            <person name="Sugita K."/>
            <person name="Strazar M."/>
            <person name="Skelly A."/>
            <person name="Suda W."/>
            <person name="Hattori M."/>
            <person name="Nakamoto N."/>
            <person name="Caballero S."/>
            <person name="Norman J."/>
            <person name="Olle B."/>
            <person name="Tanoue T."/>
            <person name="Arita M."/>
            <person name="Bucci V."/>
            <person name="Atarashi K."/>
            <person name="Xavier R."/>
            <person name="Honda K."/>
        </authorList>
    </citation>
    <scope>NUCLEOTIDE SEQUENCE [LARGE SCALE GENOMIC DNA]</scope>
    <source>
        <strain evidence="3">f13</strain>
    </source>
</reference>
<dbReference type="Proteomes" id="UP001600894">
    <property type="component" value="Unassembled WGS sequence"/>
</dbReference>
<evidence type="ECO:0000259" key="1">
    <source>
        <dbReference type="PROSITE" id="PS50943"/>
    </source>
</evidence>
<name>A0ABQ0B0Q7_9FIRM</name>
<sequence>MEPVYLSIQQEATGKRMKTMIRDRGYSVKDIQEAMGFENPQAVYKWLSGKSLPSLDNFLILSRILHTSIEDILVVDGDIAVLKGGTTRRLDKYKKEEKEKNFRECKHKAFALFLQCCDSWGIKKNKCSNGRKNYNGGIYYR</sequence>
<dbReference type="InterPro" id="IPR010982">
    <property type="entry name" value="Lambda_DNA-bd_dom_sf"/>
</dbReference>